<dbReference type="InterPro" id="IPR050491">
    <property type="entry name" value="AmpC-like"/>
</dbReference>
<proteinExistence type="predicted"/>
<dbReference type="Pfam" id="PF00144">
    <property type="entry name" value="Beta-lactamase"/>
    <property type="match status" value="1"/>
</dbReference>
<gene>
    <name evidence="2" type="ORF">KV110_24220</name>
</gene>
<reference evidence="2 3" key="1">
    <citation type="submission" date="2021-07" db="EMBL/GenBank/DDBJ databases">
        <title>Whole Genome Sequence of Nocardia Iowensis.</title>
        <authorList>
            <person name="Lamm A."/>
            <person name="Collins-Fairclough A.M."/>
            <person name="Bunk B."/>
            <person name="Sproer C."/>
        </authorList>
    </citation>
    <scope>NUCLEOTIDE SEQUENCE [LARGE SCALE GENOMIC DNA]</scope>
    <source>
        <strain evidence="2 3">NRRL 5646</strain>
    </source>
</reference>
<dbReference type="Proteomes" id="UP000694257">
    <property type="component" value="Chromosome"/>
</dbReference>
<keyword evidence="3" id="KW-1185">Reference proteome</keyword>
<dbReference type="PANTHER" id="PTHR46825:SF7">
    <property type="entry name" value="D-ALANYL-D-ALANINE CARBOXYPEPTIDASE"/>
    <property type="match status" value="1"/>
</dbReference>
<name>A0ABX8RGJ2_NOCIO</name>
<evidence type="ECO:0000313" key="3">
    <source>
        <dbReference type="Proteomes" id="UP000694257"/>
    </source>
</evidence>
<dbReference type="InterPro" id="IPR001466">
    <property type="entry name" value="Beta-lactam-related"/>
</dbReference>
<evidence type="ECO:0000259" key="1">
    <source>
        <dbReference type="Pfam" id="PF00144"/>
    </source>
</evidence>
<organism evidence="2 3">
    <name type="scientific">Nocardia iowensis</name>
    <dbReference type="NCBI Taxonomy" id="204891"/>
    <lineage>
        <taxon>Bacteria</taxon>
        <taxon>Bacillati</taxon>
        <taxon>Actinomycetota</taxon>
        <taxon>Actinomycetes</taxon>
        <taxon>Mycobacteriales</taxon>
        <taxon>Nocardiaceae</taxon>
        <taxon>Nocardia</taxon>
    </lineage>
</organism>
<protein>
    <submittedName>
        <fullName evidence="2">Beta-lactamase family protein</fullName>
    </submittedName>
</protein>
<dbReference type="PANTHER" id="PTHR46825">
    <property type="entry name" value="D-ALANYL-D-ALANINE-CARBOXYPEPTIDASE/ENDOPEPTIDASE AMPH"/>
    <property type="match status" value="1"/>
</dbReference>
<feature type="domain" description="Beta-lactamase-related" evidence="1">
    <location>
        <begin position="16"/>
        <end position="361"/>
    </location>
</feature>
<dbReference type="EMBL" id="CP078145">
    <property type="protein sequence ID" value="QXN88693.1"/>
    <property type="molecule type" value="Genomic_DNA"/>
</dbReference>
<dbReference type="RefSeq" id="WP_218469576.1">
    <property type="nucleotide sequence ID" value="NZ_BAABJN010000011.1"/>
</dbReference>
<evidence type="ECO:0000313" key="2">
    <source>
        <dbReference type="EMBL" id="QXN88693.1"/>
    </source>
</evidence>
<accession>A0ABX8RGJ2</accession>
<sequence length="384" mass="41700">MTNFADTRYQRVQEVLDRTVTEGNAPGVVAEVRDENGTWFGAAGLADLETGRPRQPGEQFHAGSSGKAFTAAAMLTLEAEGTLSLHDTVDTWLPGVVSGNGNDGSKITIRQLLTNTSGLGITGLSPEIVRRYHTRSGFAEYRYYVWTVEELLKLQMSIPPMYAPGADFAYSNGGFHVAGAIIEKATGRSYADEVDRTVIQPLGLTGTYVRSLAERQFRGPHTKAYSRGRFIRDGVDPETLTAENYESLLEDADSEPVDVTDRTYFGWAAGGVVSTTSDMIRLTGALTTGSLLPPAQHREMWSTVPTRDWVPNTRYGTGVSRWALTDGRQLHVVAGVEGGSANLTLATPDGGLIVCIHFNGDWNWYPACDRIVEAVFGAGYLPPQ</sequence>